<accession>A0A0D8B9N9</accession>
<dbReference type="Gene3D" id="3.20.20.30">
    <property type="entry name" value="Luciferase-like domain"/>
    <property type="match status" value="1"/>
</dbReference>
<proteinExistence type="predicted"/>
<protein>
    <submittedName>
        <fullName evidence="2">Oxidoreductase</fullName>
    </submittedName>
</protein>
<reference evidence="3" key="1">
    <citation type="submission" date="2015-02" db="EMBL/GenBank/DDBJ databases">
        <title>Draft Genome of Frankia sp. CpI1-S.</title>
        <authorList>
            <person name="Oshone R.T."/>
            <person name="Ngom M."/>
            <person name="Ghodhbane-Gtari F."/>
            <person name="Gtari M."/>
            <person name="Morris K."/>
            <person name="Thomas K."/>
            <person name="Sen A."/>
            <person name="Tisa L.S."/>
        </authorList>
    </citation>
    <scope>NUCLEOTIDE SEQUENCE [LARGE SCALE GENOMIC DNA]</scope>
    <source>
        <strain evidence="3">CpI1-S</strain>
    </source>
</reference>
<organism evidence="2 3">
    <name type="scientific">Frankia torreyi</name>
    <dbReference type="NCBI Taxonomy" id="1856"/>
    <lineage>
        <taxon>Bacteria</taxon>
        <taxon>Bacillati</taxon>
        <taxon>Actinomycetota</taxon>
        <taxon>Actinomycetes</taxon>
        <taxon>Frankiales</taxon>
        <taxon>Frankiaceae</taxon>
        <taxon>Frankia</taxon>
    </lineage>
</organism>
<evidence type="ECO:0000313" key="2">
    <source>
        <dbReference type="EMBL" id="KJE20896.1"/>
    </source>
</evidence>
<comment type="caution">
    <text evidence="2">The sequence shown here is derived from an EMBL/GenBank/DDBJ whole genome shotgun (WGS) entry which is preliminary data.</text>
</comment>
<dbReference type="Pfam" id="PF00296">
    <property type="entry name" value="Bac_luciferase"/>
    <property type="match status" value="1"/>
</dbReference>
<dbReference type="NCBIfam" id="TIGR03619">
    <property type="entry name" value="F420_Rv2161c"/>
    <property type="match status" value="1"/>
</dbReference>
<dbReference type="PANTHER" id="PTHR43244">
    <property type="match status" value="1"/>
</dbReference>
<dbReference type="InterPro" id="IPR011251">
    <property type="entry name" value="Luciferase-like_dom"/>
</dbReference>
<dbReference type="GO" id="GO:0016705">
    <property type="term" value="F:oxidoreductase activity, acting on paired donors, with incorporation or reduction of molecular oxygen"/>
    <property type="evidence" value="ECO:0007669"/>
    <property type="project" value="InterPro"/>
</dbReference>
<reference evidence="2 3" key="2">
    <citation type="journal article" date="2016" name="Genome Announc.">
        <title>Permanent Draft Genome Sequences for Two Variants of Frankia sp. Strain CpI1, the First Frankia Strain Isolated from Root Nodules of Comptonia peregrina.</title>
        <authorList>
            <person name="Oshone R."/>
            <person name="Hurst S.G.IV."/>
            <person name="Abebe-Akele F."/>
            <person name="Simpson S."/>
            <person name="Morris K."/>
            <person name="Thomas W.K."/>
            <person name="Tisa L.S."/>
        </authorList>
    </citation>
    <scope>NUCLEOTIDE SEQUENCE [LARGE SCALE GENOMIC DNA]</scope>
    <source>
        <strain evidence="3">CpI1-S</strain>
    </source>
</reference>
<dbReference type="PATRIC" id="fig|1502723.3.peg.4738"/>
<evidence type="ECO:0000313" key="3">
    <source>
        <dbReference type="Proteomes" id="UP000032545"/>
    </source>
</evidence>
<dbReference type="OrthoDB" id="3206024at2"/>
<dbReference type="Proteomes" id="UP000032545">
    <property type="component" value="Unassembled WGS sequence"/>
</dbReference>
<dbReference type="SUPFAM" id="SSF51679">
    <property type="entry name" value="Bacterial luciferase-like"/>
    <property type="match status" value="1"/>
</dbReference>
<sequence length="293" mass="32074">MKWGIVFASTGFPDPEDAVALAVAAEQAGFESLWAPEHVVQSRRTDATPYRGVTNGSMDRLSRRGGMPDPLIWLTYVAAVTSRIRLGTGVLILPEHQPTVLAKTAATLDHLSGGRLMLGIGVGELPEEYAAVGMEFRNRGRRMDEYIDAMRVLWRDDTATFAGEHVSFDQVECRPWPVRRAIPLFVGGASEAAIRRAATRGDGYFPFVFPGQDPLVELPKLLARVREETRAVGRDPDAMEFTAGGARNVEEAKVYADFGVHRLTVAVRGRTIAEMRDDVARLGDVLVAPTADL</sequence>
<dbReference type="RefSeq" id="WP_044887281.1">
    <property type="nucleotide sequence ID" value="NZ_JYFN01000048.1"/>
</dbReference>
<keyword evidence="3" id="KW-1185">Reference proteome</keyword>
<dbReference type="InterPro" id="IPR036661">
    <property type="entry name" value="Luciferase-like_sf"/>
</dbReference>
<dbReference type="InterPro" id="IPR050564">
    <property type="entry name" value="F420-G6PD/mer"/>
</dbReference>
<dbReference type="InterPro" id="IPR019921">
    <property type="entry name" value="Lucif-like_OxRdtase_Rv2161c"/>
</dbReference>
<gene>
    <name evidence="2" type="ORF">FF36_04767</name>
</gene>
<name>A0A0D8B9N9_9ACTN</name>
<dbReference type="EMBL" id="JYFN01000048">
    <property type="protein sequence ID" value="KJE20896.1"/>
    <property type="molecule type" value="Genomic_DNA"/>
</dbReference>
<evidence type="ECO:0000259" key="1">
    <source>
        <dbReference type="Pfam" id="PF00296"/>
    </source>
</evidence>
<feature type="domain" description="Luciferase-like" evidence="1">
    <location>
        <begin position="13"/>
        <end position="245"/>
    </location>
</feature>
<dbReference type="AlphaFoldDB" id="A0A0D8B9N9"/>
<dbReference type="PANTHER" id="PTHR43244:SF2">
    <property type="entry name" value="CONSERVED HYPOTHETICAL ALANINE AND PROLINE-RICH PROTEIN"/>
    <property type="match status" value="1"/>
</dbReference>